<accession>A0ACC2IUH0</accession>
<dbReference type="EMBL" id="JAPHNI010000008">
    <property type="protein sequence ID" value="KAJ8118850.1"/>
    <property type="molecule type" value="Genomic_DNA"/>
</dbReference>
<reference evidence="1" key="1">
    <citation type="submission" date="2022-11" db="EMBL/GenBank/DDBJ databases">
        <title>Genome Sequence of Boeremia exigua.</title>
        <authorList>
            <person name="Buettner E."/>
        </authorList>
    </citation>
    <scope>NUCLEOTIDE SEQUENCE</scope>
    <source>
        <strain evidence="1">CU02</strain>
    </source>
</reference>
<evidence type="ECO:0000313" key="2">
    <source>
        <dbReference type="Proteomes" id="UP001153331"/>
    </source>
</evidence>
<comment type="caution">
    <text evidence="1">The sequence shown here is derived from an EMBL/GenBank/DDBJ whole genome shotgun (WGS) entry which is preliminary data.</text>
</comment>
<protein>
    <submittedName>
        <fullName evidence="1">Uncharacterized protein</fullName>
    </submittedName>
</protein>
<gene>
    <name evidence="1" type="ORF">OPT61_g236</name>
</gene>
<sequence length="507" mass="57360">MAGYLALPSEIKDLIVLLPCDLSRLSRTSKAMRRALLPRLYRSISLRWEAFKPPPRISSLCKALAQVPSLAEAVEELYFYGENYLTRVESVKEEHIPYQRKITSYLVDAKPKASTEDNRLEPMLQIAKRNIRLSQAEWMLVLDGQNTPDVMIAAIITLCPNLRVLHLDSGFLNQNTVLPMIIHYHLLNIDHVCSTPALMKLKKVHLGQDLLIWNSTRLELFKFPIAACLPYFYLPSLESFSAPLPNITEVSGDSAHPSLWPTATLPVCSVRTLDLHTSRATAATLGVILAQTPHLQSLHYEYWPWLEARTTERLNCIGVRRALEPLSDTLTDLTITLKPFSTEADEVEEAGVWAEGGRGLGSLTFLSRLAKLEIALPVLLGWNGDTGLSLNDGLPSSLRDMCIRDDCVSHAGNVFDEERTVEELRYWIGNKAWRKSTPNLRSFGLRLCASIGDDWGMKSRNLIMDMCEQEGLEFWFIKSDPDQEYDEDKDVWYDADNPLQYPFVARA</sequence>
<dbReference type="Proteomes" id="UP001153331">
    <property type="component" value="Unassembled WGS sequence"/>
</dbReference>
<name>A0ACC2IUH0_9PLEO</name>
<proteinExistence type="predicted"/>
<keyword evidence="2" id="KW-1185">Reference proteome</keyword>
<evidence type="ECO:0000313" key="1">
    <source>
        <dbReference type="EMBL" id="KAJ8118850.1"/>
    </source>
</evidence>
<organism evidence="1 2">
    <name type="scientific">Boeremia exigua</name>
    <dbReference type="NCBI Taxonomy" id="749465"/>
    <lineage>
        <taxon>Eukaryota</taxon>
        <taxon>Fungi</taxon>
        <taxon>Dikarya</taxon>
        <taxon>Ascomycota</taxon>
        <taxon>Pezizomycotina</taxon>
        <taxon>Dothideomycetes</taxon>
        <taxon>Pleosporomycetidae</taxon>
        <taxon>Pleosporales</taxon>
        <taxon>Pleosporineae</taxon>
        <taxon>Didymellaceae</taxon>
        <taxon>Boeremia</taxon>
    </lineage>
</organism>